<dbReference type="STRING" id="937777.Deipe_0454"/>
<keyword evidence="1" id="KW-0175">Coiled coil</keyword>
<name>K9ZZ69_DEIPD</name>
<feature type="coiled-coil region" evidence="1">
    <location>
        <begin position="60"/>
        <end position="87"/>
    </location>
</feature>
<keyword evidence="3" id="KW-1185">Reference proteome</keyword>
<evidence type="ECO:0000313" key="3">
    <source>
        <dbReference type="Proteomes" id="UP000010467"/>
    </source>
</evidence>
<sequence length="90" mass="10376">MPRQNGRARSRARAVVQEQLGNITATKPEPTKVYDAPIDMTYEPRSRVDRKRLYVNSRENNRARELEQREKDRLAALRARAAAANLQAEN</sequence>
<organism evidence="2 3">
    <name type="scientific">Deinococcus peraridilitoris (strain DSM 19664 / LMG 22246 / CIP 109416 / KR-200)</name>
    <dbReference type="NCBI Taxonomy" id="937777"/>
    <lineage>
        <taxon>Bacteria</taxon>
        <taxon>Thermotogati</taxon>
        <taxon>Deinococcota</taxon>
        <taxon>Deinococci</taxon>
        <taxon>Deinococcales</taxon>
        <taxon>Deinococcaceae</taxon>
        <taxon>Deinococcus</taxon>
    </lineage>
</organism>
<dbReference type="Proteomes" id="UP000010467">
    <property type="component" value="Chromosome"/>
</dbReference>
<dbReference type="AlphaFoldDB" id="K9ZZ69"/>
<dbReference type="KEGG" id="dpd:Deipe_0454"/>
<accession>K9ZZ69</accession>
<evidence type="ECO:0000256" key="1">
    <source>
        <dbReference type="SAM" id="Coils"/>
    </source>
</evidence>
<dbReference type="EMBL" id="CP003382">
    <property type="protein sequence ID" value="AFZ66050.1"/>
    <property type="molecule type" value="Genomic_DNA"/>
</dbReference>
<protein>
    <submittedName>
        <fullName evidence="2">Uncharacterized protein</fullName>
    </submittedName>
</protein>
<dbReference type="HOGENOM" id="CLU_2435931_0_0_0"/>
<dbReference type="PATRIC" id="fig|937777.3.peg.461"/>
<reference evidence="3" key="1">
    <citation type="submission" date="2012-03" db="EMBL/GenBank/DDBJ databases">
        <title>Complete sequence of chromosome of Deinococcus peraridilitoris DSM 19664.</title>
        <authorList>
            <person name="Lucas S."/>
            <person name="Copeland A."/>
            <person name="Lapidus A."/>
            <person name="Glavina del Rio T."/>
            <person name="Dalin E."/>
            <person name="Tice H."/>
            <person name="Bruce D."/>
            <person name="Goodwin L."/>
            <person name="Pitluck S."/>
            <person name="Peters L."/>
            <person name="Mikhailova N."/>
            <person name="Lu M."/>
            <person name="Kyrpides N."/>
            <person name="Mavromatis K."/>
            <person name="Ivanova N."/>
            <person name="Brettin T."/>
            <person name="Detter J.C."/>
            <person name="Han C."/>
            <person name="Larimer F."/>
            <person name="Land M."/>
            <person name="Hauser L."/>
            <person name="Markowitz V."/>
            <person name="Cheng J.-F."/>
            <person name="Hugenholtz P."/>
            <person name="Woyke T."/>
            <person name="Wu D."/>
            <person name="Pukall R."/>
            <person name="Steenblock K."/>
            <person name="Brambilla E."/>
            <person name="Klenk H.-P."/>
            <person name="Eisen J.A."/>
        </authorList>
    </citation>
    <scope>NUCLEOTIDE SEQUENCE [LARGE SCALE GENOMIC DNA]</scope>
    <source>
        <strain evidence="3">DSM 19664 / LMG 22246 / CIP 109416 / KR-200</strain>
    </source>
</reference>
<evidence type="ECO:0000313" key="2">
    <source>
        <dbReference type="EMBL" id="AFZ66050.1"/>
    </source>
</evidence>
<proteinExistence type="predicted"/>
<gene>
    <name evidence="2" type="ordered locus">Deipe_0454</name>
</gene>